<name>A0A1W6MWK7_9HYPH</name>
<evidence type="ECO:0000313" key="1">
    <source>
        <dbReference type="EMBL" id="ARN81889.1"/>
    </source>
</evidence>
<reference evidence="1 2" key="1">
    <citation type="submission" date="2017-02" db="EMBL/GenBank/DDBJ databases">
        <authorList>
            <person name="Peterson S.W."/>
        </authorList>
    </citation>
    <scope>NUCLEOTIDE SEQUENCE [LARGE SCALE GENOMIC DNA]</scope>
    <source>
        <strain evidence="1 2">S285</strain>
    </source>
</reference>
<dbReference type="EMBL" id="CP019948">
    <property type="protein sequence ID" value="ARN81889.1"/>
    <property type="molecule type" value="Genomic_DNA"/>
</dbReference>
<dbReference type="OrthoDB" id="8440875at2"/>
<evidence type="ECO:0000313" key="2">
    <source>
        <dbReference type="Proteomes" id="UP000193978"/>
    </source>
</evidence>
<keyword evidence="2" id="KW-1185">Reference proteome</keyword>
<gene>
    <name evidence="1" type="ORF">B1812_13240</name>
</gene>
<accession>A0A1W6MWK7</accession>
<protein>
    <submittedName>
        <fullName evidence="1">Uncharacterized protein</fullName>
    </submittedName>
</protein>
<organism evidence="1 2">
    <name type="scientific">Methylocystis bryophila</name>
    <dbReference type="NCBI Taxonomy" id="655015"/>
    <lineage>
        <taxon>Bacteria</taxon>
        <taxon>Pseudomonadati</taxon>
        <taxon>Pseudomonadota</taxon>
        <taxon>Alphaproteobacteria</taxon>
        <taxon>Hyphomicrobiales</taxon>
        <taxon>Methylocystaceae</taxon>
        <taxon>Methylocystis</taxon>
    </lineage>
</organism>
<dbReference type="Proteomes" id="UP000193978">
    <property type="component" value="Chromosome"/>
</dbReference>
<proteinExistence type="predicted"/>
<sequence length="190" mass="21102">MIQPSLRLNLILFAALLVLVGVQGAAFTYSLWGPAFQLYWTEHWAPKPLKPATKAGDRVISDCLGVSDFYSVHLTTYFLADSDESAGGAVDDLRKYDEYCDHVPGTGRVIFAVTFMEKDVRSQPISLWFYQLDTAGGRKEIGSRPPTRYPSGMMSVDATVAHRGKYLLKIGFGEAKEKEDIIEMPIFAGQ</sequence>
<dbReference type="KEGG" id="mbry:B1812_13240"/>
<dbReference type="AlphaFoldDB" id="A0A1W6MWK7"/>
<dbReference type="RefSeq" id="WP_102938096.1">
    <property type="nucleotide sequence ID" value="NZ_AP027149.1"/>
</dbReference>